<feature type="transmembrane region" description="Helical" evidence="8">
    <location>
        <begin position="279"/>
        <end position="295"/>
    </location>
</feature>
<keyword evidence="5 8" id="KW-1133">Transmembrane helix</keyword>
<feature type="transmembrane region" description="Helical" evidence="8">
    <location>
        <begin position="339"/>
        <end position="361"/>
    </location>
</feature>
<proteinExistence type="inferred from homology"/>
<feature type="transmembrane region" description="Helical" evidence="8">
    <location>
        <begin position="207"/>
        <end position="231"/>
    </location>
</feature>
<comment type="similarity">
    <text evidence="2">Belongs to the UbiA prenyltransferase family.</text>
</comment>
<feature type="transmembrane region" description="Helical" evidence="8">
    <location>
        <begin position="307"/>
        <end position="327"/>
    </location>
</feature>
<evidence type="ECO:0000256" key="8">
    <source>
        <dbReference type="SAM" id="Phobius"/>
    </source>
</evidence>
<feature type="transmembrane region" description="Helical" evidence="8">
    <location>
        <begin position="182"/>
        <end position="200"/>
    </location>
</feature>
<organism evidence="9 10">
    <name type="scientific">Zingiber officinale</name>
    <name type="common">Ginger</name>
    <name type="synonym">Amomum zingiber</name>
    <dbReference type="NCBI Taxonomy" id="94328"/>
    <lineage>
        <taxon>Eukaryota</taxon>
        <taxon>Viridiplantae</taxon>
        <taxon>Streptophyta</taxon>
        <taxon>Embryophyta</taxon>
        <taxon>Tracheophyta</taxon>
        <taxon>Spermatophyta</taxon>
        <taxon>Magnoliopsida</taxon>
        <taxon>Liliopsida</taxon>
        <taxon>Zingiberales</taxon>
        <taxon>Zingiberaceae</taxon>
        <taxon>Zingiber</taxon>
    </lineage>
</organism>
<evidence type="ECO:0000313" key="9">
    <source>
        <dbReference type="EMBL" id="KAG6478277.1"/>
    </source>
</evidence>
<dbReference type="EMBL" id="JACMSC010000017">
    <property type="protein sequence ID" value="KAG6478277.1"/>
    <property type="molecule type" value="Genomic_DNA"/>
</dbReference>
<keyword evidence="4 8" id="KW-0812">Transmembrane</keyword>
<evidence type="ECO:0000256" key="4">
    <source>
        <dbReference type="ARBA" id="ARBA00022692"/>
    </source>
</evidence>
<dbReference type="PANTHER" id="PTHR43009:SF7">
    <property type="entry name" value="HOMOGENTISATE GERANYLGERANYLTRANSFERASE, CHLOROPLASTIC"/>
    <property type="match status" value="1"/>
</dbReference>
<evidence type="ECO:0000256" key="5">
    <source>
        <dbReference type="ARBA" id="ARBA00022989"/>
    </source>
</evidence>
<keyword evidence="3" id="KW-0808">Transferase</keyword>
<accession>A0A8J5F4M9</accession>
<protein>
    <submittedName>
        <fullName evidence="9">Uncharacterized protein</fullName>
    </submittedName>
</protein>
<evidence type="ECO:0000256" key="7">
    <source>
        <dbReference type="ARBA" id="ARBA00024015"/>
    </source>
</evidence>
<feature type="transmembrane region" description="Helical" evidence="8">
    <location>
        <begin position="251"/>
        <end position="272"/>
    </location>
</feature>
<dbReference type="FunFam" id="1.10.357.140:FF:000011">
    <property type="entry name" value="Homogentisate phytyltransferase 1"/>
    <property type="match status" value="1"/>
</dbReference>
<dbReference type="InterPro" id="IPR044878">
    <property type="entry name" value="UbiA_sf"/>
</dbReference>
<reference evidence="9 10" key="1">
    <citation type="submission" date="2020-08" db="EMBL/GenBank/DDBJ databases">
        <title>Plant Genome Project.</title>
        <authorList>
            <person name="Zhang R.-G."/>
        </authorList>
    </citation>
    <scope>NUCLEOTIDE SEQUENCE [LARGE SCALE GENOMIC DNA]</scope>
    <source>
        <tissue evidence="9">Rhizome</tissue>
    </source>
</reference>
<evidence type="ECO:0000313" key="10">
    <source>
        <dbReference type="Proteomes" id="UP000734854"/>
    </source>
</evidence>
<dbReference type="GO" id="GO:0004659">
    <property type="term" value="F:prenyltransferase activity"/>
    <property type="evidence" value="ECO:0007669"/>
    <property type="project" value="UniProtKB-ARBA"/>
</dbReference>
<keyword evidence="10" id="KW-1185">Reference proteome</keyword>
<sequence>MGTSFPIQLLVFVGTTKPNLVGGRVISADLFGVATAAAVPNSSDRFGVGKTREVLRKLRFRVLVRDHRSDYFLLKRMIFNQESFLRHSTNFVFVFPACKQCRITTSCCYRELNSRSEGQLHTPNKPDCKPYVHIGKLKNSITSPAFGNAFVPDNEAHQCGCLWIILLNNFDAFCRFCRPHTVIGTVISIISISLLPLESIADISPMFFIGMIKALLSAVFMNIYVVGLNQLFDVEIDKVNKPMLPLASGEFSLKTGALIVVLFCIMSFTLGVKSGSRPLLSALLVSFFLGSAYSINHPLLRWKRHAFLAASCIMSVRAIVVQLAFFIHMQKYVLRRPVALTKPVLFATSFMCLFSAVIALFKDIPDVEGDRDFGIQSFSIHLGQEKVSILALHQATICSIFYSYFDWTFIIEQIPRHSYCKMCLDMVSLLLYFGSVPNPLIARIRNQSQHSICSFGRQVICIAFLCGVLPNSLRTINHGERRFQDAYQKYRQEDERSQS</sequence>
<evidence type="ECO:0000256" key="6">
    <source>
        <dbReference type="ARBA" id="ARBA00023136"/>
    </source>
</evidence>
<comment type="caution">
    <text evidence="9">The sequence shown here is derived from an EMBL/GenBank/DDBJ whole genome shotgun (WGS) entry which is preliminary data.</text>
</comment>
<gene>
    <name evidence="9" type="ORF">ZIOFF_061712</name>
</gene>
<dbReference type="Gene3D" id="1.10.357.140">
    <property type="entry name" value="UbiA prenyltransferase"/>
    <property type="match status" value="1"/>
</dbReference>
<dbReference type="AlphaFoldDB" id="A0A8J5F4M9"/>
<evidence type="ECO:0000256" key="3">
    <source>
        <dbReference type="ARBA" id="ARBA00022679"/>
    </source>
</evidence>
<feature type="transmembrane region" description="Helical" evidence="8">
    <location>
        <begin position="387"/>
        <end position="407"/>
    </location>
</feature>
<evidence type="ECO:0000256" key="2">
    <source>
        <dbReference type="ARBA" id="ARBA00005985"/>
    </source>
</evidence>
<comment type="pathway">
    <text evidence="7">Cofactor biosynthesis; tocopherol biosynthesis.</text>
</comment>
<dbReference type="PANTHER" id="PTHR43009">
    <property type="entry name" value="HOMOGENTISATE SOLANESYLTRANSFERASE, CHLOROPLASTIC"/>
    <property type="match status" value="1"/>
</dbReference>
<dbReference type="Pfam" id="PF01040">
    <property type="entry name" value="UbiA"/>
    <property type="match status" value="1"/>
</dbReference>
<evidence type="ECO:0000256" key="1">
    <source>
        <dbReference type="ARBA" id="ARBA00004508"/>
    </source>
</evidence>
<dbReference type="Proteomes" id="UP000734854">
    <property type="component" value="Unassembled WGS sequence"/>
</dbReference>
<dbReference type="GO" id="GO:0016020">
    <property type="term" value="C:membrane"/>
    <property type="evidence" value="ECO:0007669"/>
    <property type="project" value="UniProtKB-SubCell"/>
</dbReference>
<name>A0A8J5F4M9_ZINOF</name>
<keyword evidence="6 8" id="KW-0472">Membrane</keyword>
<dbReference type="InterPro" id="IPR000537">
    <property type="entry name" value="UbiA_prenyltransferase"/>
</dbReference>
<comment type="subcellular location">
    <subcellularLocation>
        <location evidence="1">Plastid</location>
        <location evidence="1">Chloroplast membrane</location>
        <topology evidence="1">Multi-pass membrane protein</topology>
    </subcellularLocation>
</comment>